<dbReference type="InterPro" id="IPR015927">
    <property type="entry name" value="Peptidase_S24_S26A/B/C"/>
</dbReference>
<dbReference type="Gene3D" id="2.10.109.10">
    <property type="entry name" value="Umud Fragment, subunit A"/>
    <property type="match status" value="1"/>
</dbReference>
<dbReference type="CDD" id="cd06529">
    <property type="entry name" value="S24_LexA-like"/>
    <property type="match status" value="1"/>
</dbReference>
<dbReference type="Pfam" id="PF00717">
    <property type="entry name" value="Peptidase_S24"/>
    <property type="match status" value="1"/>
</dbReference>
<evidence type="ECO:0000259" key="8">
    <source>
        <dbReference type="Pfam" id="PF00717"/>
    </source>
</evidence>
<dbReference type="GO" id="GO:0003887">
    <property type="term" value="F:DNA-directed DNA polymerase activity"/>
    <property type="evidence" value="ECO:0007669"/>
    <property type="project" value="UniProtKB-EC"/>
</dbReference>
<accession>A0AAP9QZ69</accession>
<evidence type="ECO:0000256" key="6">
    <source>
        <dbReference type="ARBA" id="ARBA00023236"/>
    </source>
</evidence>
<comment type="similarity">
    <text evidence="1 7">Belongs to the peptidase S24 family.</text>
</comment>
<evidence type="ECO:0000256" key="3">
    <source>
        <dbReference type="ARBA" id="ARBA00022801"/>
    </source>
</evidence>
<dbReference type="InterPro" id="IPR050077">
    <property type="entry name" value="LexA_repressor"/>
</dbReference>
<dbReference type="Proteomes" id="UP000514462">
    <property type="component" value="Chromosome"/>
</dbReference>
<dbReference type="GO" id="GO:0016787">
    <property type="term" value="F:hydrolase activity"/>
    <property type="evidence" value="ECO:0007669"/>
    <property type="project" value="UniProtKB-KW"/>
</dbReference>
<evidence type="ECO:0000256" key="5">
    <source>
        <dbReference type="ARBA" id="ARBA00023204"/>
    </source>
</evidence>
<dbReference type="GO" id="GO:0006281">
    <property type="term" value="P:DNA repair"/>
    <property type="evidence" value="ECO:0007669"/>
    <property type="project" value="UniProtKB-KW"/>
</dbReference>
<dbReference type="AlphaFoldDB" id="A0AAP9QZ69"/>
<dbReference type="GO" id="GO:0006355">
    <property type="term" value="P:regulation of DNA-templated transcription"/>
    <property type="evidence" value="ECO:0007669"/>
    <property type="project" value="InterPro"/>
</dbReference>
<feature type="domain" description="Peptidase S24/S26A/S26B/S26C" evidence="8">
    <location>
        <begin position="31"/>
        <end position="146"/>
    </location>
</feature>
<reference evidence="10" key="1">
    <citation type="submission" date="2020-06" db="EMBL/GenBank/DDBJ databases">
        <title>REHAB project genomes.</title>
        <authorList>
            <person name="Shaw L.P."/>
        </authorList>
    </citation>
    <scope>NUCLEOTIDE SEQUENCE [LARGE SCALE GENOMIC DNA]</scope>
    <source>
        <strain evidence="10">RHBSTW-00938</strain>
    </source>
</reference>
<dbReference type="PANTHER" id="PTHR33516">
    <property type="entry name" value="LEXA REPRESSOR"/>
    <property type="match status" value="1"/>
</dbReference>
<keyword evidence="3 7" id="KW-0378">Hydrolase</keyword>
<keyword evidence="4 7" id="KW-0068">Autocatalytic cleavage</keyword>
<dbReference type="InterPro" id="IPR039418">
    <property type="entry name" value="LexA-like"/>
</dbReference>
<evidence type="ECO:0000256" key="2">
    <source>
        <dbReference type="ARBA" id="ARBA00022763"/>
    </source>
</evidence>
<keyword evidence="5" id="KW-0234">DNA repair</keyword>
<evidence type="ECO:0000313" key="10">
    <source>
        <dbReference type="Proteomes" id="UP000514462"/>
    </source>
</evidence>
<dbReference type="PANTHER" id="PTHR33516:SF2">
    <property type="entry name" value="LEXA REPRESSOR-RELATED"/>
    <property type="match status" value="1"/>
</dbReference>
<gene>
    <name evidence="9" type="primary">umuD</name>
    <name evidence="9" type="ORF">HV331_19345</name>
</gene>
<keyword evidence="6" id="KW-0742">SOS response</keyword>
<dbReference type="PRINTS" id="PR00726">
    <property type="entry name" value="LEXASERPTASE"/>
</dbReference>
<protein>
    <submittedName>
        <fullName evidence="9">Translesion error-prone DNA polymerase V autoproteolytic subunit</fullName>
        <ecNumber evidence="9">2.7.7.7</ecNumber>
    </submittedName>
</protein>
<name>A0AAP9QZ69_KLEAE</name>
<dbReference type="InterPro" id="IPR036286">
    <property type="entry name" value="LexA/Signal_pep-like_sf"/>
</dbReference>
<dbReference type="GO" id="GO:0009432">
    <property type="term" value="P:SOS response"/>
    <property type="evidence" value="ECO:0007669"/>
    <property type="project" value="UniProtKB-KW"/>
</dbReference>
<dbReference type="RefSeq" id="WP_182014615.1">
    <property type="nucleotide sequence ID" value="NZ_CP055904.1"/>
</dbReference>
<organism evidence="9 10">
    <name type="scientific">Klebsiella aerogenes</name>
    <name type="common">Enterobacter aerogenes</name>
    <dbReference type="NCBI Taxonomy" id="548"/>
    <lineage>
        <taxon>Bacteria</taxon>
        <taxon>Pseudomonadati</taxon>
        <taxon>Pseudomonadota</taxon>
        <taxon>Gammaproteobacteria</taxon>
        <taxon>Enterobacterales</taxon>
        <taxon>Enterobacteriaceae</taxon>
        <taxon>Klebsiella/Raoultella group</taxon>
        <taxon>Klebsiella</taxon>
    </lineage>
</organism>
<dbReference type="NCBIfam" id="NF007621">
    <property type="entry name" value="PRK10276.1"/>
    <property type="match status" value="1"/>
</dbReference>
<keyword evidence="2" id="KW-0227">DNA damage</keyword>
<evidence type="ECO:0000256" key="1">
    <source>
        <dbReference type="ARBA" id="ARBA00007484"/>
    </source>
</evidence>
<sequence>MEPVSKSLLFVSEPEGISAAVPERDGDIALPLFGHTCAAGFPSPAADYIEATLDLNAYCIRHPSASYFVRASGDSMSEGGILSGDLLVVDRSLKPVHGSIVIAAIDNEFTVKKLVLHPRPALMPMNPAYRPIDISDSDEVEIFGVVTHSVHRFQ</sequence>
<dbReference type="EC" id="2.7.7.7" evidence="9"/>
<evidence type="ECO:0000313" key="9">
    <source>
        <dbReference type="EMBL" id="QMR41520.1"/>
    </source>
</evidence>
<dbReference type="EMBL" id="CP055904">
    <property type="protein sequence ID" value="QMR41520.1"/>
    <property type="molecule type" value="Genomic_DNA"/>
</dbReference>
<dbReference type="SUPFAM" id="SSF51306">
    <property type="entry name" value="LexA/Signal peptidase"/>
    <property type="match status" value="1"/>
</dbReference>
<evidence type="ECO:0000256" key="7">
    <source>
        <dbReference type="RuleBase" id="RU003991"/>
    </source>
</evidence>
<evidence type="ECO:0000256" key="4">
    <source>
        <dbReference type="ARBA" id="ARBA00022813"/>
    </source>
</evidence>
<keyword evidence="9" id="KW-0808">Transferase</keyword>
<dbReference type="InterPro" id="IPR006197">
    <property type="entry name" value="Peptidase_S24_LexA"/>
</dbReference>
<dbReference type="GO" id="GO:0003677">
    <property type="term" value="F:DNA binding"/>
    <property type="evidence" value="ECO:0007669"/>
    <property type="project" value="InterPro"/>
</dbReference>
<keyword evidence="9" id="KW-0548">Nucleotidyltransferase</keyword>
<proteinExistence type="inferred from homology"/>